<feature type="chain" id="PRO_5003234113" description="DUF305 domain-containing protein" evidence="1">
    <location>
        <begin position="27"/>
        <end position="225"/>
    </location>
</feature>
<dbReference type="PANTHER" id="PTHR36933">
    <property type="entry name" value="SLL0788 PROTEIN"/>
    <property type="match status" value="1"/>
</dbReference>
<dbReference type="Pfam" id="PF03713">
    <property type="entry name" value="DUF305"/>
    <property type="match status" value="1"/>
</dbReference>
<dbReference type="AlphaFoldDB" id="E8WWT6"/>
<dbReference type="KEGG" id="acm:AciX9_0342"/>
<dbReference type="RefSeq" id="WP_013578742.1">
    <property type="nucleotide sequence ID" value="NC_015064.1"/>
</dbReference>
<evidence type="ECO:0000313" key="4">
    <source>
        <dbReference type="Proteomes" id="UP000000343"/>
    </source>
</evidence>
<dbReference type="InterPro" id="IPR012347">
    <property type="entry name" value="Ferritin-like"/>
</dbReference>
<dbReference type="PANTHER" id="PTHR36933:SF1">
    <property type="entry name" value="SLL0788 PROTEIN"/>
    <property type="match status" value="1"/>
</dbReference>
<keyword evidence="4" id="KW-1185">Reference proteome</keyword>
<sequence>MALKDFIVMRVWLAGALALCAASCFGQQVPIVQPGAPGQANKMLTPATANGVKRAPSKADVDFMQGMIMHHNQAVEMTELLKVQGKDPEVKGLGLRIDVSQTDEMRYMKQWLTDRDLPLENDPMAGMDMSKNPNMDMSSMAMPAMPGMLTAAQMATLRKAHGADFDHLFLTGMIQHHTGALTMVKELFSNPGAGQDPQLFDFASDVDNTQQAEIDIMRHMLKEKK</sequence>
<proteinExistence type="predicted"/>
<feature type="signal peptide" evidence="1">
    <location>
        <begin position="1"/>
        <end position="26"/>
    </location>
</feature>
<dbReference type="PaxDb" id="1198114-AciX9_0342"/>
<gene>
    <name evidence="3" type="ordered locus">AciX9_0342</name>
</gene>
<evidence type="ECO:0000313" key="3">
    <source>
        <dbReference type="EMBL" id="ADW67414.1"/>
    </source>
</evidence>
<dbReference type="Gene3D" id="1.20.1260.10">
    <property type="match status" value="1"/>
</dbReference>
<protein>
    <recommendedName>
        <fullName evidence="2">DUF305 domain-containing protein</fullName>
    </recommendedName>
</protein>
<reference evidence="4" key="1">
    <citation type="submission" date="2011-01" db="EMBL/GenBank/DDBJ databases">
        <title>Complete sequence of chromosome of Acidobacterium sp. MP5ACTX9.</title>
        <authorList>
            <consortium name="US DOE Joint Genome Institute"/>
            <person name="Lucas S."/>
            <person name="Copeland A."/>
            <person name="Lapidus A."/>
            <person name="Cheng J.-F."/>
            <person name="Goodwin L."/>
            <person name="Pitluck S."/>
            <person name="Teshima H."/>
            <person name="Detter J.C."/>
            <person name="Han C."/>
            <person name="Tapia R."/>
            <person name="Land M."/>
            <person name="Hauser L."/>
            <person name="Kyrpides N."/>
            <person name="Ivanova N."/>
            <person name="Ovchinnikova G."/>
            <person name="Pagani I."/>
            <person name="Rawat S.R."/>
            <person name="Mannisto M."/>
            <person name="Haggblom M.M."/>
            <person name="Woyke T."/>
        </authorList>
    </citation>
    <scope>NUCLEOTIDE SEQUENCE [LARGE SCALE GENOMIC DNA]</scope>
    <source>
        <strain evidence="4">MP5ACTX9</strain>
    </source>
</reference>
<dbReference type="EMBL" id="CP002480">
    <property type="protein sequence ID" value="ADW67414.1"/>
    <property type="molecule type" value="Genomic_DNA"/>
</dbReference>
<dbReference type="STRING" id="1198114.AciX9_0342"/>
<dbReference type="InterPro" id="IPR005183">
    <property type="entry name" value="DUF305_CopM-like"/>
</dbReference>
<keyword evidence="1" id="KW-0732">Signal</keyword>
<organism evidence="4">
    <name type="scientific">Granulicella tundricola (strain ATCC BAA-1859 / DSM 23138 / MP5ACTX9)</name>
    <dbReference type="NCBI Taxonomy" id="1198114"/>
    <lineage>
        <taxon>Bacteria</taxon>
        <taxon>Pseudomonadati</taxon>
        <taxon>Acidobacteriota</taxon>
        <taxon>Terriglobia</taxon>
        <taxon>Terriglobales</taxon>
        <taxon>Acidobacteriaceae</taxon>
        <taxon>Granulicella</taxon>
    </lineage>
</organism>
<feature type="domain" description="DUF305" evidence="2">
    <location>
        <begin position="60"/>
        <end position="221"/>
    </location>
</feature>
<name>E8WWT6_GRATM</name>
<evidence type="ECO:0000259" key="2">
    <source>
        <dbReference type="Pfam" id="PF03713"/>
    </source>
</evidence>
<dbReference type="Proteomes" id="UP000000343">
    <property type="component" value="Chromosome"/>
</dbReference>
<accession>E8WWT6</accession>
<evidence type="ECO:0000256" key="1">
    <source>
        <dbReference type="SAM" id="SignalP"/>
    </source>
</evidence>
<dbReference type="eggNOG" id="COG3544">
    <property type="taxonomic scope" value="Bacteria"/>
</dbReference>
<dbReference type="HOGENOM" id="CLU_074343_1_0_0"/>